<dbReference type="OrthoDB" id="415358at2759"/>
<name>A0A9Q8P5H0_PASFU</name>
<dbReference type="Proteomes" id="UP000756132">
    <property type="component" value="Chromosome 2"/>
</dbReference>
<keyword evidence="3" id="KW-1185">Reference proteome</keyword>
<evidence type="ECO:0000313" key="3">
    <source>
        <dbReference type="Proteomes" id="UP000756132"/>
    </source>
</evidence>
<dbReference type="EMBL" id="CP090164">
    <property type="protein sequence ID" value="UJO13919.1"/>
    <property type="molecule type" value="Genomic_DNA"/>
</dbReference>
<reference evidence="2" key="2">
    <citation type="journal article" date="2022" name="Microb. Genom.">
        <title>A chromosome-scale genome assembly of the tomato pathogen Cladosporium fulvum reveals a compartmentalized genome architecture and the presence of a dispensable chromosome.</title>
        <authorList>
            <person name="Zaccaron A.Z."/>
            <person name="Chen L.H."/>
            <person name="Samaras A."/>
            <person name="Stergiopoulos I."/>
        </authorList>
    </citation>
    <scope>NUCLEOTIDE SEQUENCE</scope>
    <source>
        <strain evidence="2">Race5_Kim</strain>
    </source>
</reference>
<gene>
    <name evidence="2" type="ORF">CLAFUR5_03418</name>
</gene>
<evidence type="ECO:0000259" key="1">
    <source>
        <dbReference type="PROSITE" id="PS51184"/>
    </source>
</evidence>
<dbReference type="AlphaFoldDB" id="A0A9Q8P5H0"/>
<dbReference type="Pfam" id="PF13621">
    <property type="entry name" value="Cupin_8"/>
    <property type="match status" value="1"/>
</dbReference>
<dbReference type="InterPro" id="IPR014710">
    <property type="entry name" value="RmlC-like_jellyroll"/>
</dbReference>
<dbReference type="KEGG" id="ffu:CLAFUR5_03418"/>
<reference evidence="2" key="1">
    <citation type="submission" date="2021-12" db="EMBL/GenBank/DDBJ databases">
        <authorList>
            <person name="Zaccaron A."/>
            <person name="Stergiopoulos I."/>
        </authorList>
    </citation>
    <scope>NUCLEOTIDE SEQUENCE</scope>
    <source>
        <strain evidence="2">Race5_Kim</strain>
    </source>
</reference>
<dbReference type="GeneID" id="71983296"/>
<dbReference type="InterPro" id="IPR041667">
    <property type="entry name" value="Cupin_8"/>
</dbReference>
<dbReference type="PANTHER" id="PTHR12461">
    <property type="entry name" value="HYPOXIA-INDUCIBLE FACTOR 1 ALPHA INHIBITOR-RELATED"/>
    <property type="match status" value="1"/>
</dbReference>
<feature type="domain" description="JmjC" evidence="1">
    <location>
        <begin position="133"/>
        <end position="311"/>
    </location>
</feature>
<proteinExistence type="predicted"/>
<dbReference type="SUPFAM" id="SSF51197">
    <property type="entry name" value="Clavaminate synthase-like"/>
    <property type="match status" value="1"/>
</dbReference>
<protein>
    <submittedName>
        <fullName evidence="2">Bifunctional peptidase and (3S)-lysyl hydroxylase Jmjd7</fullName>
    </submittedName>
</protein>
<dbReference type="InterPro" id="IPR003347">
    <property type="entry name" value="JmjC_dom"/>
</dbReference>
<organism evidence="2 3">
    <name type="scientific">Passalora fulva</name>
    <name type="common">Tomato leaf mold</name>
    <name type="synonym">Cladosporium fulvum</name>
    <dbReference type="NCBI Taxonomy" id="5499"/>
    <lineage>
        <taxon>Eukaryota</taxon>
        <taxon>Fungi</taxon>
        <taxon>Dikarya</taxon>
        <taxon>Ascomycota</taxon>
        <taxon>Pezizomycotina</taxon>
        <taxon>Dothideomycetes</taxon>
        <taxon>Dothideomycetidae</taxon>
        <taxon>Mycosphaerellales</taxon>
        <taxon>Mycosphaerellaceae</taxon>
        <taxon>Fulvia</taxon>
    </lineage>
</organism>
<accession>A0A9Q8P5H0</accession>
<dbReference type="RefSeq" id="XP_047758285.1">
    <property type="nucleotide sequence ID" value="XM_047902566.1"/>
</dbReference>
<dbReference type="PANTHER" id="PTHR12461:SF99">
    <property type="entry name" value="BIFUNCTIONAL PEPTIDASE AND (3S)-LYSYL HYDROXYLASE JMJD7"/>
    <property type="match status" value="1"/>
</dbReference>
<evidence type="ECO:0000313" key="2">
    <source>
        <dbReference type="EMBL" id="UJO13919.1"/>
    </source>
</evidence>
<sequence>MAGDPLVALITSYHELNPSLLDELEDLPTALEFSTYTAKNRPFVVRGGARNWSAVQRWDAAYLATVLKDKDVKVAVTPHGNADAVVEDESGRLLFVEPHEIHESFSQLLRYVQEDSKQSKGLVKYAQPQNDSLRLEYPELFPDVPKTMPFASEALNQEPDAINFWLGNDRSTTSLHKDNYENIYAQIRGQKHFVLLPPVEIPCVNETPLQFARYHPSLEHEHKLEPGLDTDTELIPVPLWDPDEPDTRSTVYSKHSKSLRVTLYEGDIMYLPAMWYHKVKQGNGPEGFSCSVNYWYDMEFGGSFWTSTAFIRDVYNARTKEVNYPELKIENDEDARTG</sequence>
<dbReference type="SMART" id="SM00558">
    <property type="entry name" value="JmjC"/>
    <property type="match status" value="1"/>
</dbReference>
<dbReference type="Gene3D" id="2.60.120.10">
    <property type="entry name" value="Jelly Rolls"/>
    <property type="match status" value="1"/>
</dbReference>
<dbReference type="PROSITE" id="PS51184">
    <property type="entry name" value="JMJC"/>
    <property type="match status" value="1"/>
</dbReference>